<dbReference type="GO" id="GO:0004519">
    <property type="term" value="F:endonuclease activity"/>
    <property type="evidence" value="ECO:0007669"/>
    <property type="project" value="UniProtKB-KW"/>
</dbReference>
<dbReference type="InterPro" id="IPR019292">
    <property type="entry name" value="McrC"/>
</dbReference>
<keyword evidence="1" id="KW-0255">Endonuclease</keyword>
<organism evidence="1 2">
    <name type="scientific">Photobacterium swingsii</name>
    <dbReference type="NCBI Taxonomy" id="680026"/>
    <lineage>
        <taxon>Bacteria</taxon>
        <taxon>Pseudomonadati</taxon>
        <taxon>Pseudomonadota</taxon>
        <taxon>Gammaproteobacteria</taxon>
        <taxon>Vibrionales</taxon>
        <taxon>Vibrionaceae</taxon>
        <taxon>Photobacterium</taxon>
    </lineage>
</organism>
<accession>A0A2T3P518</accession>
<dbReference type="OrthoDB" id="307209at2"/>
<keyword evidence="1" id="KW-0378">Hydrolase</keyword>
<dbReference type="PANTHER" id="PTHR38733">
    <property type="entry name" value="PROTEIN MCRC"/>
    <property type="match status" value="1"/>
</dbReference>
<proteinExistence type="predicted"/>
<dbReference type="EMBL" id="PYLZ01000008">
    <property type="protein sequence ID" value="PSW23615.1"/>
    <property type="molecule type" value="Genomic_DNA"/>
</dbReference>
<evidence type="ECO:0000313" key="1">
    <source>
        <dbReference type="EMBL" id="PSW23615.1"/>
    </source>
</evidence>
<dbReference type="AlphaFoldDB" id="A0A2T3P518"/>
<name>A0A2T3P518_9GAMM</name>
<dbReference type="Pfam" id="PF10117">
    <property type="entry name" value="McrBC"/>
    <property type="match status" value="1"/>
</dbReference>
<sequence length="464" mass="52911">MKPQKALTVFEFDFVAKAIKAGSDTSHPNVHKVTAKSYDYLKQICLGDKSDRKLFKLRSIDGMEVLQVQNYAGVIFTPDKTQIEVLPKIGRYLDAGEQGIQQARQSLITMLRALKGFEHVQTASANIAAEKMPLLEVFITQFLQSVNYLVKRGLRSDYARREDNLTFLKGKLNIGKQLRHNLVDKHKLYCEYDEFLLDRPANRLLHAALNKVKTLTRSASNQKLLQELVLVFHDIPKSQDHQTDFNKLKLDRSMGHYQVPIQWCQLILNGYSPQSMKGATHAASLLFPMEKVFEDYVAKTLKDQLANNGSGLQLETQATGKHLAVYQGKGKFSLRPDLMIKQGGRNRVVLDTKWKLLDSDVYNANISQSDIYQMFAYAKKYLSQGGDLQQDRELQQGKDVVLIYPMQPHFQQALPDRFDLDDGHRLWVVPFDIVSKKSQCHWADALRHSDEGEIFNLLVASAQL</sequence>
<evidence type="ECO:0000313" key="2">
    <source>
        <dbReference type="Proteomes" id="UP000240481"/>
    </source>
</evidence>
<keyword evidence="2" id="KW-1185">Reference proteome</keyword>
<keyword evidence="1" id="KW-0540">Nuclease</keyword>
<reference evidence="1 2" key="1">
    <citation type="submission" date="2018-01" db="EMBL/GenBank/DDBJ databases">
        <title>Whole genome sequencing of Histamine producing bacteria.</title>
        <authorList>
            <person name="Butler K."/>
        </authorList>
    </citation>
    <scope>NUCLEOTIDE SEQUENCE [LARGE SCALE GENOMIC DNA]</scope>
    <source>
        <strain evidence="1 2">DSM 24669</strain>
    </source>
</reference>
<dbReference type="Proteomes" id="UP000240481">
    <property type="component" value="Unassembled WGS sequence"/>
</dbReference>
<gene>
    <name evidence="1" type="ORF">C9I94_14710</name>
</gene>
<dbReference type="PANTHER" id="PTHR38733:SF1">
    <property type="entry name" value="TYPE IV METHYL-DIRECTED RESTRICTION ENZYME ECOKMCRBC"/>
    <property type="match status" value="1"/>
</dbReference>
<protein>
    <submittedName>
        <fullName evidence="1">Restriction endonuclease</fullName>
    </submittedName>
</protein>
<comment type="caution">
    <text evidence="1">The sequence shown here is derived from an EMBL/GenBank/DDBJ whole genome shotgun (WGS) entry which is preliminary data.</text>
</comment>